<evidence type="ECO:0000256" key="3">
    <source>
        <dbReference type="ARBA" id="ARBA00022737"/>
    </source>
</evidence>
<dbReference type="SMART" id="SM00249">
    <property type="entry name" value="PHD"/>
    <property type="match status" value="2"/>
</dbReference>
<dbReference type="InterPro" id="IPR001487">
    <property type="entry name" value="Bromodomain"/>
</dbReference>
<dbReference type="CDD" id="cd04369">
    <property type="entry name" value="Bromodomain"/>
    <property type="match status" value="1"/>
</dbReference>
<keyword evidence="7" id="KW-0539">Nucleus</keyword>
<feature type="compositionally biased region" description="Basic residues" evidence="11">
    <location>
        <begin position="1"/>
        <end position="24"/>
    </location>
</feature>
<evidence type="ECO:0000259" key="12">
    <source>
        <dbReference type="PROSITE" id="PS50014"/>
    </source>
</evidence>
<dbReference type="InterPro" id="IPR000313">
    <property type="entry name" value="PWWP_dom"/>
</dbReference>
<reference evidence="16 17" key="1">
    <citation type="submission" date="2016-07" db="EMBL/GenBank/DDBJ databases">
        <title>Pervasive Adenine N6-methylation of Active Genes in Fungi.</title>
        <authorList>
            <consortium name="DOE Joint Genome Institute"/>
            <person name="Mondo S.J."/>
            <person name="Dannebaum R.O."/>
            <person name="Kuo R.C."/>
            <person name="Labutti K."/>
            <person name="Haridas S."/>
            <person name="Kuo A."/>
            <person name="Salamov A."/>
            <person name="Ahrendt S.R."/>
            <person name="Lipzen A."/>
            <person name="Sullivan W."/>
            <person name="Andreopoulos W.B."/>
            <person name="Clum A."/>
            <person name="Lindquist E."/>
            <person name="Daum C."/>
            <person name="Ramamoorthy G.K."/>
            <person name="Gryganskyi A."/>
            <person name="Culley D."/>
            <person name="Magnuson J.K."/>
            <person name="James T.Y."/>
            <person name="O'Malley M.A."/>
            <person name="Stajich J.E."/>
            <person name="Spatafora J.W."/>
            <person name="Visel A."/>
            <person name="Grigoriev I.V."/>
        </authorList>
    </citation>
    <scope>NUCLEOTIDE SEQUENCE [LARGE SCALE GENOMIC DNA]</scope>
    <source>
        <strain evidence="16 17">NRRL 2496</strain>
    </source>
</reference>
<dbReference type="Pfam" id="PF00855">
    <property type="entry name" value="PWWP"/>
    <property type="match status" value="1"/>
</dbReference>
<evidence type="ECO:0000259" key="15">
    <source>
        <dbReference type="PROSITE" id="PS51805"/>
    </source>
</evidence>
<dbReference type="InParanoid" id="A0A1X2HW95"/>
<feature type="region of interest" description="Disordered" evidence="11">
    <location>
        <begin position="1"/>
        <end position="107"/>
    </location>
</feature>
<keyword evidence="17" id="KW-1185">Reference proteome</keyword>
<dbReference type="InterPro" id="IPR001965">
    <property type="entry name" value="Znf_PHD"/>
</dbReference>
<feature type="compositionally biased region" description="Basic and acidic residues" evidence="11">
    <location>
        <begin position="901"/>
        <end position="910"/>
    </location>
</feature>
<evidence type="ECO:0000256" key="5">
    <source>
        <dbReference type="ARBA" id="ARBA00022833"/>
    </source>
</evidence>
<dbReference type="InterPro" id="IPR011011">
    <property type="entry name" value="Znf_FYVE_PHD"/>
</dbReference>
<dbReference type="SUPFAM" id="SSF63748">
    <property type="entry name" value="Tudor/PWWP/MBT"/>
    <property type="match status" value="1"/>
</dbReference>
<evidence type="ECO:0000256" key="1">
    <source>
        <dbReference type="ARBA" id="ARBA00004123"/>
    </source>
</evidence>
<feature type="compositionally biased region" description="Basic and acidic residues" evidence="11">
    <location>
        <begin position="942"/>
        <end position="954"/>
    </location>
</feature>
<dbReference type="GO" id="GO:0006357">
    <property type="term" value="P:regulation of transcription by RNA polymerase II"/>
    <property type="evidence" value="ECO:0007669"/>
    <property type="project" value="TreeGrafter"/>
</dbReference>
<feature type="domain" description="PHD-type" evidence="15">
    <location>
        <begin position="330"/>
        <end position="445"/>
    </location>
</feature>
<dbReference type="SUPFAM" id="SSF47370">
    <property type="entry name" value="Bromodomain"/>
    <property type="match status" value="1"/>
</dbReference>
<dbReference type="InterPro" id="IPR019542">
    <property type="entry name" value="Enhancer_polycomb-like_N"/>
</dbReference>
<feature type="domain" description="PWWP" evidence="14">
    <location>
        <begin position="1018"/>
        <end position="1071"/>
    </location>
</feature>
<feature type="compositionally biased region" description="Basic and acidic residues" evidence="11">
    <location>
        <begin position="137"/>
        <end position="147"/>
    </location>
</feature>
<dbReference type="EMBL" id="MCGN01000001">
    <property type="protein sequence ID" value="ORZ03885.1"/>
    <property type="molecule type" value="Genomic_DNA"/>
</dbReference>
<dbReference type="FunFam" id="3.30.40.10:FF:000008">
    <property type="entry name" value="Bromodomain containing 1, isoform CRA_a"/>
    <property type="match status" value="1"/>
</dbReference>
<dbReference type="CDD" id="cd15492">
    <property type="entry name" value="PHD_BRPF_JADE_like"/>
    <property type="match status" value="1"/>
</dbReference>
<comment type="subcellular location">
    <subcellularLocation>
        <location evidence="1">Nucleus</location>
    </subcellularLocation>
</comment>
<dbReference type="OrthoDB" id="20839at2759"/>
<protein>
    <submittedName>
        <fullName evidence="16">PHD-zinc-finger like domain-domain-containing protein</fullName>
    </submittedName>
</protein>
<proteinExistence type="predicted"/>
<dbReference type="GO" id="GO:0005634">
    <property type="term" value="C:nucleus"/>
    <property type="evidence" value="ECO:0007669"/>
    <property type="project" value="UniProtKB-SubCell"/>
</dbReference>
<dbReference type="Pfam" id="PF00439">
    <property type="entry name" value="Bromodomain"/>
    <property type="match status" value="1"/>
</dbReference>
<feature type="compositionally biased region" description="Basic and acidic residues" evidence="11">
    <location>
        <begin position="816"/>
        <end position="849"/>
    </location>
</feature>
<evidence type="ECO:0000256" key="6">
    <source>
        <dbReference type="ARBA" id="ARBA00023117"/>
    </source>
</evidence>
<dbReference type="GO" id="GO:0008270">
    <property type="term" value="F:zinc ion binding"/>
    <property type="evidence" value="ECO:0007669"/>
    <property type="project" value="UniProtKB-KW"/>
</dbReference>
<dbReference type="PANTHER" id="PTHR13793">
    <property type="entry name" value="PHD FINGER PROTEINS"/>
    <property type="match status" value="1"/>
</dbReference>
<dbReference type="Gene3D" id="3.30.40.10">
    <property type="entry name" value="Zinc/RING finger domain, C3HC4 (zinc finger)"/>
    <property type="match status" value="2"/>
</dbReference>
<evidence type="ECO:0000256" key="9">
    <source>
        <dbReference type="PROSITE-ProRule" id="PRU00146"/>
    </source>
</evidence>
<feature type="domain" description="Bromo" evidence="12">
    <location>
        <begin position="662"/>
        <end position="732"/>
    </location>
</feature>
<name>A0A1X2HW95_SYNRA</name>
<evidence type="ECO:0000259" key="14">
    <source>
        <dbReference type="PROSITE" id="PS50812"/>
    </source>
</evidence>
<dbReference type="FunFam" id="3.30.40.10:FF:000007">
    <property type="entry name" value="Bromodomain containing 1, isoform CRA_b"/>
    <property type="match status" value="1"/>
</dbReference>
<dbReference type="Gene3D" id="2.30.30.140">
    <property type="match status" value="1"/>
</dbReference>
<keyword evidence="2" id="KW-0479">Metal-binding</keyword>
<feature type="compositionally biased region" description="Basic and acidic residues" evidence="11">
    <location>
        <begin position="49"/>
        <end position="68"/>
    </location>
</feature>
<dbReference type="Proteomes" id="UP000242180">
    <property type="component" value="Unassembled WGS sequence"/>
</dbReference>
<evidence type="ECO:0000256" key="7">
    <source>
        <dbReference type="ARBA" id="ARBA00023242"/>
    </source>
</evidence>
<feature type="compositionally biased region" description="Polar residues" evidence="11">
    <location>
        <begin position="27"/>
        <end position="48"/>
    </location>
</feature>
<feature type="region of interest" description="Disordered" evidence="11">
    <location>
        <begin position="135"/>
        <end position="163"/>
    </location>
</feature>
<dbReference type="PANTHER" id="PTHR13793:SF107">
    <property type="entry name" value="BROMODOMAIN-CONTAINING PROTEIN HOMOLOG"/>
    <property type="match status" value="1"/>
</dbReference>
<keyword evidence="6 8" id="KW-0103">Bromodomain</keyword>
<dbReference type="Gene3D" id="1.20.920.10">
    <property type="entry name" value="Bromodomain-like"/>
    <property type="match status" value="1"/>
</dbReference>
<evidence type="ECO:0000256" key="10">
    <source>
        <dbReference type="SAM" id="Coils"/>
    </source>
</evidence>
<evidence type="ECO:0000313" key="16">
    <source>
        <dbReference type="EMBL" id="ORZ03885.1"/>
    </source>
</evidence>
<dbReference type="InterPro" id="IPR050701">
    <property type="entry name" value="Histone_Mod_Regulator"/>
</dbReference>
<evidence type="ECO:0000256" key="8">
    <source>
        <dbReference type="PROSITE-ProRule" id="PRU00035"/>
    </source>
</evidence>
<feature type="compositionally biased region" description="Basic and acidic residues" evidence="11">
    <location>
        <begin position="93"/>
        <end position="107"/>
    </location>
</feature>
<dbReference type="Pfam" id="PF13832">
    <property type="entry name" value="zf-HC5HC2H_2"/>
    <property type="match status" value="1"/>
</dbReference>
<keyword evidence="3" id="KW-0677">Repeat</keyword>
<keyword evidence="10" id="KW-0175">Coiled coil</keyword>
<evidence type="ECO:0000256" key="11">
    <source>
        <dbReference type="SAM" id="MobiDB-lite"/>
    </source>
</evidence>
<accession>A0A1X2HW95</accession>
<dbReference type="Pfam" id="PF10513">
    <property type="entry name" value="EPL1"/>
    <property type="match status" value="1"/>
</dbReference>
<evidence type="ECO:0000256" key="2">
    <source>
        <dbReference type="ARBA" id="ARBA00022723"/>
    </source>
</evidence>
<dbReference type="PROSITE" id="PS01359">
    <property type="entry name" value="ZF_PHD_1"/>
    <property type="match status" value="1"/>
</dbReference>
<evidence type="ECO:0000259" key="13">
    <source>
        <dbReference type="PROSITE" id="PS50016"/>
    </source>
</evidence>
<dbReference type="InterPro" id="IPR019787">
    <property type="entry name" value="Znf_PHD-finger"/>
</dbReference>
<evidence type="ECO:0000313" key="17">
    <source>
        <dbReference type="Proteomes" id="UP000242180"/>
    </source>
</evidence>
<dbReference type="SUPFAM" id="SSF57903">
    <property type="entry name" value="FYVE/PHD zinc finger"/>
    <property type="match status" value="1"/>
</dbReference>
<organism evidence="16 17">
    <name type="scientific">Syncephalastrum racemosum</name>
    <name type="common">Filamentous fungus</name>
    <dbReference type="NCBI Taxonomy" id="13706"/>
    <lineage>
        <taxon>Eukaryota</taxon>
        <taxon>Fungi</taxon>
        <taxon>Fungi incertae sedis</taxon>
        <taxon>Mucoromycota</taxon>
        <taxon>Mucoromycotina</taxon>
        <taxon>Mucoromycetes</taxon>
        <taxon>Mucorales</taxon>
        <taxon>Syncephalastraceae</taxon>
        <taxon>Syncephalastrum</taxon>
    </lineage>
</organism>
<dbReference type="GO" id="GO:0006325">
    <property type="term" value="P:chromatin organization"/>
    <property type="evidence" value="ECO:0007669"/>
    <property type="project" value="UniProtKB-ARBA"/>
</dbReference>
<dbReference type="STRING" id="13706.A0A1X2HW95"/>
<dbReference type="AlphaFoldDB" id="A0A1X2HW95"/>
<dbReference type="InterPro" id="IPR013083">
    <property type="entry name" value="Znf_RING/FYVE/PHD"/>
</dbReference>
<dbReference type="InterPro" id="IPR036427">
    <property type="entry name" value="Bromodomain-like_sf"/>
</dbReference>
<dbReference type="PROSITE" id="PS50014">
    <property type="entry name" value="BROMODOMAIN_2"/>
    <property type="match status" value="1"/>
</dbReference>
<evidence type="ECO:0000256" key="4">
    <source>
        <dbReference type="ARBA" id="ARBA00022771"/>
    </source>
</evidence>
<feature type="compositionally biased region" description="Acidic residues" evidence="11">
    <location>
        <begin position="868"/>
        <end position="878"/>
    </location>
</feature>
<comment type="caution">
    <text evidence="16">The sequence shown here is derived from an EMBL/GenBank/DDBJ whole genome shotgun (WGS) entry which is preliminary data.</text>
</comment>
<dbReference type="PROSITE" id="PS50016">
    <property type="entry name" value="ZF_PHD_2"/>
    <property type="match status" value="1"/>
</dbReference>
<feature type="coiled-coil region" evidence="10">
    <location>
        <begin position="732"/>
        <end position="759"/>
    </location>
</feature>
<keyword evidence="5" id="KW-0862">Zinc</keyword>
<dbReference type="InterPro" id="IPR019786">
    <property type="entry name" value="Zinc_finger_PHD-type_CS"/>
</dbReference>
<dbReference type="Pfam" id="PF13831">
    <property type="entry name" value="PHD_2"/>
    <property type="match status" value="1"/>
</dbReference>
<feature type="domain" description="PHD-type" evidence="13">
    <location>
        <begin position="276"/>
        <end position="326"/>
    </location>
</feature>
<feature type="compositionally biased region" description="Low complexity" evidence="11">
    <location>
        <begin position="850"/>
        <end position="862"/>
    </location>
</feature>
<keyword evidence="4 9" id="KW-0863">Zinc-finger</keyword>
<dbReference type="PROSITE" id="PS50812">
    <property type="entry name" value="PWWP"/>
    <property type="match status" value="1"/>
</dbReference>
<dbReference type="SMART" id="SM00297">
    <property type="entry name" value="BROMO"/>
    <property type="match status" value="1"/>
</dbReference>
<gene>
    <name evidence="16" type="ORF">BCR43DRAFT_484135</name>
</gene>
<feature type="compositionally biased region" description="Polar residues" evidence="11">
    <location>
        <begin position="891"/>
        <end position="900"/>
    </location>
</feature>
<dbReference type="InterPro" id="IPR034732">
    <property type="entry name" value="EPHD"/>
</dbReference>
<feature type="region of interest" description="Disordered" evidence="11">
    <location>
        <begin position="816"/>
        <end position="1012"/>
    </location>
</feature>
<dbReference type="PROSITE" id="PS51805">
    <property type="entry name" value="EPHD"/>
    <property type="match status" value="1"/>
</dbReference>
<sequence>MTLKTGVRRRGGRRGRPKKHHARRPSTMDTHALHSNPNPTTENGSTNGKDNKTKDEVSYKDRYPDLDTKAPIPILSLDSPPPSPNPQTHQLSPKHDYSTDPSHKKLLDNLDDLEGQSSDLSSMSATPITMSVEDEEHPTFHHQKEGDCYQAMSTRPPTKEKTLPKPTFRLIHRGALGDTDRDASTSTSSVFERPSSHYLHYTEPSEEDLYGLVEYDMDEQDELWLSALNEERRRDKLGECTPDVFEGVIDQLEKEWFDLIKSIPKPTTDDPTLPEDSACAICDDTECENSNAIVFCDGCNLAVHQDCYGIPYIPEGQWLCRKCLVSPENPVSCLFCPNEGGAFKQTNTNKWGHLLCAIWIPEVGLSNSVYMEPIDNINNIPKSRWRLTCYICRRKHGACIQCDNKHCFVAFHVTCARWARLCMRMKSHSSHFDGVVFKAYCDRHTPRDYRDQVNVEQSVLAAQAFYANARKHKNHRPVARQRYVDSELDTTDRKKKRKGAGVDSHNVVAQLLPSSKAARAHQHHYSAGAPIAPAHIINKLDNLRCVQQATHLRKKNQLITKICRYWSLKRESRRGAPLLKRLHLEPWTASSSQHKQSEAEKAQRAAIMMTLRADLEKVRMLSEQVQKREKQKLERLRKQKAYLDIILFPLDYIYRPVVERLMEMDKRELFRYPVTPDIAPDYTDFIEKPVCFIDILHHFDAHDYIDPEAIEADVMLIWSNSMTYNKPETTYYKSAERLQKIAQEELSKAREAYGQLELDADGMLNVDIHPEIFSYNTVQVPSPEELAAEQARLEEERKEQERKEKAEAKRIAYAEKRAAMKQKQEAEQARRKEANQKRRAAKAAEKLAREQAQAEAAYLAAQGNESAGEAEPEAELEPELVPPLTVPSISPPATRSATSQKQKEAKEQGTTKKQKVPPATNGKVATKRMTRSMGDLVMPTADELRRKSSSEARRLAWHSSQSPDPNGLKMDRKRKGPPGWAYLENSSEDEVTPPPEKRARTVTPTPKPKPTVVTSYQHHLIVWARVKGFPPHPAQIVDPKKIDVSKRIMDAKQPSDKVLVEFFDVPDKHRW</sequence>